<accession>A0A9P1FR52</accession>
<dbReference type="EMBL" id="CAMXCT030000955">
    <property type="protein sequence ID" value="CAL4772413.1"/>
    <property type="molecule type" value="Genomic_DNA"/>
</dbReference>
<feature type="non-terminal residue" evidence="1">
    <location>
        <position position="1"/>
    </location>
</feature>
<reference evidence="1" key="1">
    <citation type="submission" date="2022-10" db="EMBL/GenBank/DDBJ databases">
        <authorList>
            <person name="Chen Y."/>
            <person name="Dougan E. K."/>
            <person name="Chan C."/>
            <person name="Rhodes N."/>
            <person name="Thang M."/>
        </authorList>
    </citation>
    <scope>NUCLEOTIDE SEQUENCE</scope>
</reference>
<gene>
    <name evidence="1" type="ORF">C1SCF055_LOCUS12585</name>
</gene>
<reference evidence="2" key="2">
    <citation type="submission" date="2024-04" db="EMBL/GenBank/DDBJ databases">
        <authorList>
            <person name="Chen Y."/>
            <person name="Shah S."/>
            <person name="Dougan E. K."/>
            <person name="Thang M."/>
            <person name="Chan C."/>
        </authorList>
    </citation>
    <scope>NUCLEOTIDE SEQUENCE [LARGE SCALE GENOMIC DNA]</scope>
</reference>
<evidence type="ECO:0000313" key="1">
    <source>
        <dbReference type="EMBL" id="CAI3985101.1"/>
    </source>
</evidence>
<organism evidence="1">
    <name type="scientific">Cladocopium goreaui</name>
    <dbReference type="NCBI Taxonomy" id="2562237"/>
    <lineage>
        <taxon>Eukaryota</taxon>
        <taxon>Sar</taxon>
        <taxon>Alveolata</taxon>
        <taxon>Dinophyceae</taxon>
        <taxon>Suessiales</taxon>
        <taxon>Symbiodiniaceae</taxon>
        <taxon>Cladocopium</taxon>
    </lineage>
</organism>
<comment type="caution">
    <text evidence="1">The sequence shown here is derived from an EMBL/GenBank/DDBJ whole genome shotgun (WGS) entry which is preliminary data.</text>
</comment>
<dbReference type="InterPro" id="IPR027417">
    <property type="entry name" value="P-loop_NTPase"/>
</dbReference>
<dbReference type="EMBL" id="CAMXCT020000955">
    <property type="protein sequence ID" value="CAL1138476.1"/>
    <property type="molecule type" value="Genomic_DNA"/>
</dbReference>
<name>A0A9P1FR52_9DINO</name>
<dbReference type="AlphaFoldDB" id="A0A9P1FR52"/>
<dbReference type="SUPFAM" id="SSF52540">
    <property type="entry name" value="P-loop containing nucleoside triphosphate hydrolases"/>
    <property type="match status" value="1"/>
</dbReference>
<evidence type="ECO:0000313" key="2">
    <source>
        <dbReference type="EMBL" id="CAL1138476.1"/>
    </source>
</evidence>
<evidence type="ECO:0000313" key="4">
    <source>
        <dbReference type="Proteomes" id="UP001152797"/>
    </source>
</evidence>
<proteinExistence type="predicted"/>
<protein>
    <submittedName>
        <fullName evidence="3">Insulin-degrading enzyme</fullName>
    </submittedName>
</protein>
<evidence type="ECO:0000313" key="3">
    <source>
        <dbReference type="EMBL" id="CAL4772413.1"/>
    </source>
</evidence>
<dbReference type="EMBL" id="CAMXCT010000955">
    <property type="protein sequence ID" value="CAI3985101.1"/>
    <property type="molecule type" value="Genomic_DNA"/>
</dbReference>
<keyword evidence="4" id="KW-1185">Reference proteome</keyword>
<sequence length="1001" mass="111599">AYDVLKSCQFPEIDADVAEATMVRDDRLLQRDDRLLQSMQNLCGRLAEVQGTEDRQRKRRLQKAGQNLAGILQARQGPAPTLMSVAQKQSFLTATASYLQDLGPDNSSEMPNLGTWCTVATSEFGAWLKPGVPGDTRQVLLLLLRQLQQKAHFAVQHGLAQPVKGALVRTTDHRRTDGQHVARLLMLEDAGSTTAKNCYMWVCPRVKLETALREGAADVWGLGSLHVVVGSSNMRGSQLSLQPAFSDEFSEGTEVCTVPETAIWNQLLGVNREELFKFAESQLGLHLTMGQQDIMRQLNGVVAVINNFAGGGKTTLLAVIASYIIQQFQERAPGSRPLVFFMSTTKKVVQDFVAELQGHVPLEATAMLGFEESEGDLFQKYLQEAADRMFTTFAKMYGKLDAIIGQIHHWLLNMVVPVLTEPGKYLRLALLLLQWRGYHLQNVVYSQIYRIKQEAVQKVALIGSTTSYMAKLAASNIGWARSLKERRKLILLQDEYMGEPAERQAVNLLDFEAVLLAGDPHQCVAQRPQLSPNAASLAQLGPRAERPLQWHPCLTWLENHRHTQRILNHETFRTGEPAMSFLKAVFGNEMLGECISKANHSTAVIPVLFWEVWDWIPGGSGECQRSLTIFSAIAFVLAAEVLKSLQTAKPSNVVITAFLLTQLRALEAFLHTVVPQLCLAMQGMAGLEGVTADQIKGVMQLWQFRGPYSVGGANSDVAICLGVRRQVTDKAWRGLALEKPLIYTALTRAKHRQYLFFEDLRGEVVLPHRGTLAATGRALGLRNFAIPTAQLNATTVESHLLWTRALWSSVEIFQRDFDRQPWWSCRPETPWLFWSPKWRGMMGLQGPSAWPDMMCLVASTFDEMIWPDEGGEDGELAATFFRHITLPQVSPTGNRPVPSAKAFQDRILARPRREVVLQFWSSMVIDNLAVSYGTKDAVVQMPLMAYMSPEAWARLLLPDEAADVREAVIDPNYAAEILVARALDMCTQTPEARDKGFEGGR</sequence>
<dbReference type="Proteomes" id="UP001152797">
    <property type="component" value="Unassembled WGS sequence"/>
</dbReference>